<dbReference type="EMBL" id="JAGUCO010000042">
    <property type="protein sequence ID" value="MBS2101145.1"/>
    <property type="molecule type" value="Genomic_DNA"/>
</dbReference>
<dbReference type="Proteomes" id="UP000708576">
    <property type="component" value="Unassembled WGS sequence"/>
</dbReference>
<evidence type="ECO:0000256" key="1">
    <source>
        <dbReference type="SAM" id="MobiDB-lite"/>
    </source>
</evidence>
<accession>A0ABS5K1T1</accession>
<evidence type="ECO:0000313" key="3">
    <source>
        <dbReference type="Proteomes" id="UP000708576"/>
    </source>
</evidence>
<keyword evidence="3" id="KW-1185">Reference proteome</keyword>
<sequence>MDKVLKKMIQDGKDKKQNERIENLEKLINDKNKPQEQKTEETKGTIRQSVIALYFLRQANCFPKQTGENTRDANFIFFLTGLNPDKVRKQISNPFNRPDNSSKKAVLKLIHDVTIVRNQFEMISFTAGVELADMKLSELHNDLGSFD</sequence>
<name>A0ABS5K1T1_9BACT</name>
<proteinExistence type="predicted"/>
<evidence type="ECO:0000313" key="2">
    <source>
        <dbReference type="EMBL" id="MBS2101145.1"/>
    </source>
</evidence>
<feature type="region of interest" description="Disordered" evidence="1">
    <location>
        <begin position="1"/>
        <end position="43"/>
    </location>
</feature>
<protein>
    <submittedName>
        <fullName evidence="2">Uncharacterized protein</fullName>
    </submittedName>
</protein>
<gene>
    <name evidence="2" type="ORF">KEM10_22860</name>
</gene>
<reference evidence="2 3" key="1">
    <citation type="journal article" date="2015" name="Int. J. Syst. Evol. Microbiol.">
        <title>Carboxylicivirga linearis sp. nov., isolated from a sea cucumber culture pond.</title>
        <authorList>
            <person name="Wang F.Q."/>
            <person name="Zhou Y.X."/>
            <person name="Lin X.Z."/>
            <person name="Chen G.J."/>
            <person name="Du Z.J."/>
        </authorList>
    </citation>
    <scope>NUCLEOTIDE SEQUENCE [LARGE SCALE GENOMIC DNA]</scope>
    <source>
        <strain evidence="2 3">FB218</strain>
    </source>
</reference>
<comment type="caution">
    <text evidence="2">The sequence shown here is derived from an EMBL/GenBank/DDBJ whole genome shotgun (WGS) entry which is preliminary data.</text>
</comment>
<organism evidence="2 3">
    <name type="scientific">Carboxylicivirga linearis</name>
    <dbReference type="NCBI Taxonomy" id="1628157"/>
    <lineage>
        <taxon>Bacteria</taxon>
        <taxon>Pseudomonadati</taxon>
        <taxon>Bacteroidota</taxon>
        <taxon>Bacteroidia</taxon>
        <taxon>Marinilabiliales</taxon>
        <taxon>Marinilabiliaceae</taxon>
        <taxon>Carboxylicivirga</taxon>
    </lineage>
</organism>
<dbReference type="RefSeq" id="WP_212220362.1">
    <property type="nucleotide sequence ID" value="NZ_JAGUCO010000042.1"/>
</dbReference>